<keyword evidence="2" id="KW-1134">Transmembrane beta strand</keyword>
<dbReference type="InterPro" id="IPR051723">
    <property type="entry name" value="Bact_OM_Invasion-Related"/>
</dbReference>
<evidence type="ECO:0000256" key="2">
    <source>
        <dbReference type="ARBA" id="ARBA00022452"/>
    </source>
</evidence>
<evidence type="ECO:0000256" key="6">
    <source>
        <dbReference type="SAM" id="SignalP"/>
    </source>
</evidence>
<dbReference type="PROSITE" id="PS00695">
    <property type="entry name" value="ENT_VIR_OMP_2"/>
    <property type="match status" value="1"/>
</dbReference>
<evidence type="ECO:0000256" key="4">
    <source>
        <dbReference type="ARBA" id="ARBA00022729"/>
    </source>
</evidence>
<evidence type="ECO:0000256" key="1">
    <source>
        <dbReference type="ARBA" id="ARBA00004571"/>
    </source>
</evidence>
<dbReference type="Gene3D" id="2.40.160.20">
    <property type="match status" value="1"/>
</dbReference>
<dbReference type="EMBL" id="VCDN01000026">
    <property type="protein sequence ID" value="MDX7987236.1"/>
    <property type="molecule type" value="Genomic_DNA"/>
</dbReference>
<feature type="signal peptide" evidence="6">
    <location>
        <begin position="1"/>
        <end position="23"/>
    </location>
</feature>
<keyword evidence="3" id="KW-0812">Transmembrane</keyword>
<dbReference type="Proteomes" id="UP001271890">
    <property type="component" value="Unassembled WGS sequence"/>
</dbReference>
<dbReference type="InterPro" id="IPR011250">
    <property type="entry name" value="OMP/PagP_B-barrel"/>
</dbReference>
<proteinExistence type="predicted"/>
<protein>
    <submittedName>
        <fullName evidence="8">Autotransporter outer membrane beta-barrel domain-containing protein</fullName>
    </submittedName>
</protein>
<evidence type="ECO:0000256" key="3">
    <source>
        <dbReference type="ARBA" id="ARBA00022692"/>
    </source>
</evidence>
<dbReference type="InterPro" id="IPR000758">
    <property type="entry name" value="Enterovir_OMP"/>
</dbReference>
<feature type="chain" id="PRO_5047494974" evidence="6">
    <location>
        <begin position="24"/>
        <end position="185"/>
    </location>
</feature>
<comment type="caution">
    <text evidence="8">The sequence shown here is derived from an EMBL/GenBank/DDBJ whole genome shotgun (WGS) entry which is preliminary data.</text>
</comment>
<keyword evidence="5" id="KW-0472">Membrane</keyword>
<accession>A0ABU4S910</accession>
<evidence type="ECO:0000313" key="9">
    <source>
        <dbReference type="Proteomes" id="UP001271890"/>
    </source>
</evidence>
<feature type="domain" description="Outer membrane protein beta-barrel" evidence="7">
    <location>
        <begin position="9"/>
        <end position="185"/>
    </location>
</feature>
<sequence>MKKTLLTAAIATGVSILSFNVNASNNHTISLGYAQSSLNNDAKIYLNKQKMDNKQHGLNLKYRYEFDNHFGVISSLAYTQNQHTDDNLGHISKYKMSSTSLMAGPAYRFNDFISAYGLLGAVHNKVNFDSSDKEQNSSFKSTSLSYGLGLQFNPTPNWAADVSYSHAKSGELKLGTWAFGVGYRF</sequence>
<dbReference type="PRINTS" id="PR00316">
    <property type="entry name" value="ENTEROVIROMP"/>
</dbReference>
<organism evidence="8 9">
    <name type="scientific">Xenorhabdus santafensis</name>
    <dbReference type="NCBI Taxonomy" id="2582833"/>
    <lineage>
        <taxon>Bacteria</taxon>
        <taxon>Pseudomonadati</taxon>
        <taxon>Pseudomonadota</taxon>
        <taxon>Gammaproteobacteria</taxon>
        <taxon>Enterobacterales</taxon>
        <taxon>Morganellaceae</taxon>
        <taxon>Xenorhabdus</taxon>
    </lineage>
</organism>
<dbReference type="Pfam" id="PF13505">
    <property type="entry name" value="OMP_b-brl"/>
    <property type="match status" value="1"/>
</dbReference>
<dbReference type="PANTHER" id="PTHR35892:SF2">
    <property type="entry name" value="OUTER MEMBRANE PROTEIN PAGN"/>
    <property type="match status" value="1"/>
</dbReference>
<gene>
    <name evidence="8" type="ORF">FE392_07810</name>
</gene>
<keyword evidence="4 6" id="KW-0732">Signal</keyword>
<reference evidence="9" key="1">
    <citation type="journal article" date="2024" name="Toxins">
        <title>Genome Sequence Analysis of Native Xenorhabdus Strains Isolated from Entomopathogenic Nematodes in Argentina.</title>
        <authorList>
            <person name="Palma L."/>
            <person name="Frizzo L."/>
            <person name="Kaiser S."/>
            <person name="Berry C."/>
            <person name="Caballero P."/>
            <person name="Bode H.B."/>
            <person name="Del Valle E.E."/>
        </authorList>
    </citation>
    <scope>NUCLEOTIDE SEQUENCE [LARGE SCALE GENOMIC DNA]</scope>
    <source>
        <strain evidence="9">12</strain>
    </source>
</reference>
<dbReference type="PANTHER" id="PTHR35892">
    <property type="entry name" value="OUTER MEMBRANE PROTEIN PAGN-RELATED"/>
    <property type="match status" value="1"/>
</dbReference>
<dbReference type="InterPro" id="IPR006315">
    <property type="entry name" value="OM_autotransptr_brl_dom"/>
</dbReference>
<dbReference type="PROSITE" id="PS00694">
    <property type="entry name" value="ENT_VIR_OMP_1"/>
    <property type="match status" value="1"/>
</dbReference>
<keyword evidence="9" id="KW-1185">Reference proteome</keyword>
<dbReference type="SUPFAM" id="SSF56925">
    <property type="entry name" value="OMPA-like"/>
    <property type="match status" value="1"/>
</dbReference>
<evidence type="ECO:0000259" key="7">
    <source>
        <dbReference type="Pfam" id="PF13505"/>
    </source>
</evidence>
<name>A0ABU4S910_9GAMM</name>
<dbReference type="NCBIfam" id="TIGR01414">
    <property type="entry name" value="autotrans_barl"/>
    <property type="match status" value="1"/>
</dbReference>
<evidence type="ECO:0000256" key="5">
    <source>
        <dbReference type="ARBA" id="ARBA00023136"/>
    </source>
</evidence>
<dbReference type="InterPro" id="IPR027385">
    <property type="entry name" value="Beta-barrel_OMP"/>
</dbReference>
<evidence type="ECO:0000313" key="8">
    <source>
        <dbReference type="EMBL" id="MDX7987236.1"/>
    </source>
</evidence>
<comment type="subcellular location">
    <subcellularLocation>
        <location evidence="1">Cell outer membrane</location>
        <topology evidence="1">Multi-pass membrane protein</topology>
    </subcellularLocation>
</comment>